<dbReference type="Gene3D" id="3.30.50.10">
    <property type="entry name" value="Erythroid Transcription Factor GATA-1, subunit A"/>
    <property type="match status" value="1"/>
</dbReference>
<evidence type="ECO:0000313" key="9">
    <source>
        <dbReference type="EMBL" id="KXZ48881.1"/>
    </source>
</evidence>
<sequence>MSLQLFVWVGQGKVKWFERRVNLEPSTKGIEESEREVFELEDTDVNPIGKSCGCISGKCRIVKAHNYEEAFNQYGSAAGWFFCRGYFQQSTNSFVAYTPTEMASRDGAPPDGLLPHPAAAGLGAGAGAAADGALLPAHPGGAAAVAVAPQRLAAGMGGGVQALDALGRGGLPPGAGGYSNGDVLGADEEPEAPPAHPRGRGPGSAAGSNPPPSQQQPASKRQKATGRTCMECGATSTPQWREGPAGPKTLCNACGVRYVRSQQKAAGQKRSSGGAKNGQGRLQGSPNAPSGSAE</sequence>
<keyword evidence="4" id="KW-0862">Zinc</keyword>
<evidence type="ECO:0000259" key="8">
    <source>
        <dbReference type="PROSITE" id="PS51038"/>
    </source>
</evidence>
<protein>
    <recommendedName>
        <fullName evidence="11">GATA-type domain-containing protein</fullName>
    </recommendedName>
</protein>
<dbReference type="InterPro" id="IPR013088">
    <property type="entry name" value="Znf_NHR/GATA"/>
</dbReference>
<dbReference type="SMART" id="SM00401">
    <property type="entry name" value="ZnF_GATA"/>
    <property type="match status" value="1"/>
</dbReference>
<dbReference type="GO" id="GO:0006355">
    <property type="term" value="P:regulation of DNA-templated transcription"/>
    <property type="evidence" value="ECO:0007669"/>
    <property type="project" value="InterPro"/>
</dbReference>
<dbReference type="GO" id="GO:0043565">
    <property type="term" value="F:sequence-specific DNA binding"/>
    <property type="evidence" value="ECO:0007669"/>
    <property type="project" value="InterPro"/>
</dbReference>
<organism evidence="9 10">
    <name type="scientific">Gonium pectorale</name>
    <name type="common">Green alga</name>
    <dbReference type="NCBI Taxonomy" id="33097"/>
    <lineage>
        <taxon>Eukaryota</taxon>
        <taxon>Viridiplantae</taxon>
        <taxon>Chlorophyta</taxon>
        <taxon>core chlorophytes</taxon>
        <taxon>Chlorophyceae</taxon>
        <taxon>CS clade</taxon>
        <taxon>Chlamydomonadales</taxon>
        <taxon>Volvocaceae</taxon>
        <taxon>Gonium</taxon>
    </lineage>
</organism>
<dbReference type="SUPFAM" id="SSF57716">
    <property type="entry name" value="Glucocorticoid receptor-like (DNA-binding domain)"/>
    <property type="match status" value="1"/>
</dbReference>
<keyword evidence="2" id="KW-0479">Metal-binding</keyword>
<evidence type="ECO:0000256" key="6">
    <source>
        <dbReference type="SAM" id="MobiDB-lite"/>
    </source>
</evidence>
<evidence type="ECO:0000256" key="5">
    <source>
        <dbReference type="PROSITE-ProRule" id="PRU00094"/>
    </source>
</evidence>
<evidence type="ECO:0000256" key="2">
    <source>
        <dbReference type="ARBA" id="ARBA00022723"/>
    </source>
</evidence>
<feature type="domain" description="BAH" evidence="8">
    <location>
        <begin position="1"/>
        <end position="98"/>
    </location>
</feature>
<dbReference type="InterPro" id="IPR001025">
    <property type="entry name" value="BAH_dom"/>
</dbReference>
<dbReference type="Gene3D" id="2.30.30.490">
    <property type="match status" value="1"/>
</dbReference>
<dbReference type="CDD" id="cd00202">
    <property type="entry name" value="ZnF_GATA"/>
    <property type="match status" value="1"/>
</dbReference>
<feature type="domain" description="GATA-type" evidence="7">
    <location>
        <begin position="223"/>
        <end position="258"/>
    </location>
</feature>
<dbReference type="STRING" id="33097.A0A150GGB4"/>
<feature type="compositionally biased region" description="Polar residues" evidence="6">
    <location>
        <begin position="280"/>
        <end position="294"/>
    </location>
</feature>
<dbReference type="Pfam" id="PF00320">
    <property type="entry name" value="GATA"/>
    <property type="match status" value="1"/>
</dbReference>
<evidence type="ECO:0000256" key="4">
    <source>
        <dbReference type="ARBA" id="ARBA00022833"/>
    </source>
</evidence>
<evidence type="ECO:0000313" key="10">
    <source>
        <dbReference type="Proteomes" id="UP000075714"/>
    </source>
</evidence>
<evidence type="ECO:0000256" key="1">
    <source>
        <dbReference type="ARBA" id="ARBA00005694"/>
    </source>
</evidence>
<dbReference type="InterPro" id="IPR043151">
    <property type="entry name" value="BAH_sf"/>
</dbReference>
<dbReference type="PANTHER" id="PTHR45658:SF18">
    <property type="entry name" value="PROTEIN GAT2"/>
    <property type="match status" value="1"/>
</dbReference>
<proteinExistence type="inferred from homology"/>
<dbReference type="PROSITE" id="PS00344">
    <property type="entry name" value="GATA_ZN_FINGER_1"/>
    <property type="match status" value="1"/>
</dbReference>
<dbReference type="PROSITE" id="PS50114">
    <property type="entry name" value="GATA_ZN_FINGER_2"/>
    <property type="match status" value="1"/>
</dbReference>
<keyword evidence="3 5" id="KW-0863">Zinc-finger</keyword>
<dbReference type="InterPro" id="IPR000679">
    <property type="entry name" value="Znf_GATA"/>
</dbReference>
<evidence type="ECO:0000259" key="7">
    <source>
        <dbReference type="PROSITE" id="PS50114"/>
    </source>
</evidence>
<reference evidence="10" key="1">
    <citation type="journal article" date="2016" name="Nat. Commun.">
        <title>The Gonium pectorale genome demonstrates co-option of cell cycle regulation during the evolution of multicellularity.</title>
        <authorList>
            <person name="Hanschen E.R."/>
            <person name="Marriage T.N."/>
            <person name="Ferris P.J."/>
            <person name="Hamaji T."/>
            <person name="Toyoda A."/>
            <person name="Fujiyama A."/>
            <person name="Neme R."/>
            <person name="Noguchi H."/>
            <person name="Minakuchi Y."/>
            <person name="Suzuki M."/>
            <person name="Kawai-Toyooka H."/>
            <person name="Smith D.R."/>
            <person name="Sparks H."/>
            <person name="Anderson J."/>
            <person name="Bakaric R."/>
            <person name="Luria V."/>
            <person name="Karger A."/>
            <person name="Kirschner M.W."/>
            <person name="Durand P.M."/>
            <person name="Michod R.E."/>
            <person name="Nozaki H."/>
            <person name="Olson B.J."/>
        </authorList>
    </citation>
    <scope>NUCLEOTIDE SEQUENCE [LARGE SCALE GENOMIC DNA]</scope>
    <source>
        <strain evidence="10">NIES-2863</strain>
    </source>
</reference>
<dbReference type="PANTHER" id="PTHR45658">
    <property type="entry name" value="GATA TRANSCRIPTION FACTOR"/>
    <property type="match status" value="1"/>
</dbReference>
<feature type="compositionally biased region" description="Polar residues" evidence="6">
    <location>
        <begin position="260"/>
        <end position="271"/>
    </location>
</feature>
<dbReference type="PROSITE" id="PS51038">
    <property type="entry name" value="BAH"/>
    <property type="match status" value="1"/>
</dbReference>
<comment type="caution">
    <text evidence="9">The sequence shown here is derived from an EMBL/GenBank/DDBJ whole genome shotgun (WGS) entry which is preliminary data.</text>
</comment>
<feature type="region of interest" description="Disordered" evidence="6">
    <location>
        <begin position="173"/>
        <end position="294"/>
    </location>
</feature>
<dbReference type="InterPro" id="IPR051140">
    <property type="entry name" value="GATA_TF"/>
</dbReference>
<name>A0A150GGB4_GONPE</name>
<dbReference type="OrthoDB" id="541196at2759"/>
<comment type="similarity">
    <text evidence="1">Belongs to the type IV zinc-finger family. Class A subfamily.</text>
</comment>
<dbReference type="GO" id="GO:0003682">
    <property type="term" value="F:chromatin binding"/>
    <property type="evidence" value="ECO:0007669"/>
    <property type="project" value="InterPro"/>
</dbReference>
<accession>A0A150GGB4</accession>
<dbReference type="EMBL" id="LSYV01000025">
    <property type="protein sequence ID" value="KXZ48881.1"/>
    <property type="molecule type" value="Genomic_DNA"/>
</dbReference>
<evidence type="ECO:0000256" key="3">
    <source>
        <dbReference type="ARBA" id="ARBA00022771"/>
    </source>
</evidence>
<evidence type="ECO:0008006" key="11">
    <source>
        <dbReference type="Google" id="ProtNLM"/>
    </source>
</evidence>
<dbReference type="GO" id="GO:0008270">
    <property type="term" value="F:zinc ion binding"/>
    <property type="evidence" value="ECO:0007669"/>
    <property type="project" value="UniProtKB-KW"/>
</dbReference>
<dbReference type="Proteomes" id="UP000075714">
    <property type="component" value="Unassembled WGS sequence"/>
</dbReference>
<dbReference type="AlphaFoldDB" id="A0A150GGB4"/>
<gene>
    <name evidence="9" type="ORF">GPECTOR_24g170</name>
</gene>
<keyword evidence="10" id="KW-1185">Reference proteome</keyword>